<keyword evidence="8" id="KW-1185">Reference proteome</keyword>
<evidence type="ECO:0000313" key="8">
    <source>
        <dbReference type="Proteomes" id="UP000249248"/>
    </source>
</evidence>
<evidence type="ECO:0000256" key="2">
    <source>
        <dbReference type="ARBA" id="ARBA00022559"/>
    </source>
</evidence>
<keyword evidence="3 5" id="KW-0560">Oxidoreductase</keyword>
<feature type="signal peptide" evidence="6">
    <location>
        <begin position="1"/>
        <end position="19"/>
    </location>
</feature>
<keyword evidence="2 5" id="KW-0575">Peroxidase</keyword>
<dbReference type="FunFam" id="3.40.30.10:FF:000010">
    <property type="entry name" value="Glutathione peroxidase"/>
    <property type="match status" value="1"/>
</dbReference>
<dbReference type="CDD" id="cd00340">
    <property type="entry name" value="GSH_Peroxidase"/>
    <property type="match status" value="1"/>
</dbReference>
<dbReference type="PROSITE" id="PS51355">
    <property type="entry name" value="GLUTATHIONE_PEROXID_3"/>
    <property type="match status" value="1"/>
</dbReference>
<feature type="chain" id="PRO_5015984718" description="Glutathione peroxidase" evidence="6">
    <location>
        <begin position="20"/>
        <end position="187"/>
    </location>
</feature>
<dbReference type="PRINTS" id="PR01011">
    <property type="entry name" value="GLUTPROXDASE"/>
</dbReference>
<dbReference type="PIRSF" id="PIRSF000303">
    <property type="entry name" value="Glutathion_perox"/>
    <property type="match status" value="1"/>
</dbReference>
<dbReference type="Pfam" id="PF00255">
    <property type="entry name" value="GSHPx"/>
    <property type="match status" value="1"/>
</dbReference>
<dbReference type="PROSITE" id="PS00460">
    <property type="entry name" value="GLUTATHIONE_PEROXID_1"/>
    <property type="match status" value="1"/>
</dbReference>
<evidence type="ECO:0000256" key="3">
    <source>
        <dbReference type="ARBA" id="ARBA00023002"/>
    </source>
</evidence>
<dbReference type="Gene3D" id="3.40.30.10">
    <property type="entry name" value="Glutaredoxin"/>
    <property type="match status" value="1"/>
</dbReference>
<protein>
    <recommendedName>
        <fullName evidence="5">Glutathione peroxidase</fullName>
    </recommendedName>
</protein>
<dbReference type="PANTHER" id="PTHR11592">
    <property type="entry name" value="GLUTATHIONE PEROXIDASE"/>
    <property type="match status" value="1"/>
</dbReference>
<comment type="similarity">
    <text evidence="1 5">Belongs to the glutathione peroxidase family.</text>
</comment>
<reference evidence="7 8" key="1">
    <citation type="submission" date="2018-06" db="EMBL/GenBank/DDBJ databases">
        <title>The draft genome sequence of Crocinitomix sp. SM1701.</title>
        <authorList>
            <person name="Zhang X."/>
        </authorList>
    </citation>
    <scope>NUCLEOTIDE SEQUENCE [LARGE SCALE GENOMIC DNA]</scope>
    <source>
        <strain evidence="7 8">SM1701</strain>
    </source>
</reference>
<dbReference type="OrthoDB" id="9789406at2"/>
<dbReference type="InterPro" id="IPR036249">
    <property type="entry name" value="Thioredoxin-like_sf"/>
</dbReference>
<proteinExistence type="inferred from homology"/>
<sequence length="187" mass="21231">MKKSLLLLSTICIFLFSFMNPMDKKQSNGIYDIALKSIDNENIHLMDFKGKKILFVNVASKCGFTPQYAELQSLSDLYKEELVVIGLPCNQFGNQEPGKAEEIQSFCQKNYGVTFLITEKIEVKGENQHALYQWLTNKSANGKMDSKVKWNFQKYLVSENGELIDMFGSAVSPLDEKITANFSSKKK</sequence>
<dbReference type="AlphaFoldDB" id="A0A2W1N0Q9"/>
<name>A0A2W1N0Q9_9FLAO</name>
<dbReference type="SUPFAM" id="SSF52833">
    <property type="entry name" value="Thioredoxin-like"/>
    <property type="match status" value="1"/>
</dbReference>
<comment type="caution">
    <text evidence="7">The sequence shown here is derived from an EMBL/GenBank/DDBJ whole genome shotgun (WGS) entry which is preliminary data.</text>
</comment>
<keyword evidence="6" id="KW-0732">Signal</keyword>
<gene>
    <name evidence="7" type="ORF">DNU06_08775</name>
</gene>
<accession>A0A2W1N0Q9</accession>
<evidence type="ECO:0000256" key="4">
    <source>
        <dbReference type="PIRSR" id="PIRSR000303-1"/>
    </source>
</evidence>
<evidence type="ECO:0000256" key="5">
    <source>
        <dbReference type="RuleBase" id="RU000499"/>
    </source>
</evidence>
<organism evidence="7 8">
    <name type="scientific">Putridiphycobacter roseus</name>
    <dbReference type="NCBI Taxonomy" id="2219161"/>
    <lineage>
        <taxon>Bacteria</taxon>
        <taxon>Pseudomonadati</taxon>
        <taxon>Bacteroidota</taxon>
        <taxon>Flavobacteriia</taxon>
        <taxon>Flavobacteriales</taxon>
        <taxon>Crocinitomicaceae</taxon>
        <taxon>Putridiphycobacter</taxon>
    </lineage>
</organism>
<evidence type="ECO:0000256" key="6">
    <source>
        <dbReference type="SAM" id="SignalP"/>
    </source>
</evidence>
<dbReference type="PANTHER" id="PTHR11592:SF134">
    <property type="entry name" value="PHOSPHOLIPID HYDROPEROXIDE GLUTATHIONE PEROXIDASE"/>
    <property type="match status" value="1"/>
</dbReference>
<dbReference type="InterPro" id="IPR029759">
    <property type="entry name" value="GPX_AS"/>
</dbReference>
<dbReference type="GO" id="GO:0006979">
    <property type="term" value="P:response to oxidative stress"/>
    <property type="evidence" value="ECO:0007669"/>
    <property type="project" value="InterPro"/>
</dbReference>
<dbReference type="Proteomes" id="UP000249248">
    <property type="component" value="Unassembled WGS sequence"/>
</dbReference>
<dbReference type="InterPro" id="IPR000889">
    <property type="entry name" value="Glutathione_peroxidase"/>
</dbReference>
<evidence type="ECO:0000256" key="1">
    <source>
        <dbReference type="ARBA" id="ARBA00006926"/>
    </source>
</evidence>
<dbReference type="EMBL" id="QKSB01000004">
    <property type="protein sequence ID" value="PZE17354.1"/>
    <property type="molecule type" value="Genomic_DNA"/>
</dbReference>
<feature type="active site" evidence="4">
    <location>
        <position position="62"/>
    </location>
</feature>
<dbReference type="GO" id="GO:0004601">
    <property type="term" value="F:peroxidase activity"/>
    <property type="evidence" value="ECO:0007669"/>
    <property type="project" value="UniProtKB-KW"/>
</dbReference>
<evidence type="ECO:0000313" key="7">
    <source>
        <dbReference type="EMBL" id="PZE17354.1"/>
    </source>
</evidence>